<dbReference type="InterPro" id="IPR003661">
    <property type="entry name" value="HisK_dim/P_dom"/>
</dbReference>
<evidence type="ECO:0000256" key="10">
    <source>
        <dbReference type="ARBA" id="ARBA00022840"/>
    </source>
</evidence>
<sequence>MRLNIRLKKILRISQHLFAGFIAFVLAYSVSSSSIVITGADGDYSYNLYKSDRSRTYEESLLFNNILGNNASNVLRLVAERSQFENGGTYDGNKKIDVTAYINRAFMLPGDYITAVYYISDILKWGQSGISVETRNFTEEESAAFLSQSTTYTHLKNNNVSGGVNSFLNSQIDDNTLTFTVAGNGNYEAGSHNILISRYQTVDGKNIEDIVSSWDEYILLCTYIQETIGDISNNYKEYGSLLNYYTFQNSNIRYYVSRTINGKSEIYTNVNDLVKDTVGVDIGSVFKEYGSYIYYCPYELKYETNTKIKESVFKSLIGPYGYAFPDQTKIYIAVDTANYPCSDDFTSGKSSFTKYMPYRTQLYILGVIAALAYLIIFMLLFRDARQDKEKVSDEDVIAMQTDSGNKINTESVFILGALIIVFPVAALIIASYIKGTTLMKMTQLQAFPYILGVSAIIADVGLMYIVYEFTRRITGKSLWKNSFTRKISFGARNLIINATDNGSVFIRTWIPYVIFVVINLLLFKIGIAGIIIAAFMDFLIGIFLYRQNTDRDKIIHVIENIKNGDVKAKVDVRELHADNILLADAVNSIGEGIEKAVDTSMKDEKLKADLITNVSHDIKTPLTSIINYIGLIKRENIDNEKVKEYVEVLDVKSAKLKQLIEDLLDASKISSGNISIQMSKINFVEMVNQNIGEFYEKFENANLQPIFRCSQPSIQIMADPRHLWRVIENLFSNACKYALKGTRVYMDLKLIEEEDGGKKAVFSIKNISDKELDMDGDDLSERFIRGDESRTTEGSGLGLSIAKNLTVAQNGDFKIRLDGDLFKVILTFDAVE</sequence>
<dbReference type="KEGG" id="bpb:bpr_I1545"/>
<evidence type="ECO:0000256" key="9">
    <source>
        <dbReference type="ARBA" id="ARBA00022777"/>
    </source>
</evidence>
<dbReference type="InterPro" id="IPR036097">
    <property type="entry name" value="HisK_dim/P_sf"/>
</dbReference>
<dbReference type="GO" id="GO:0005524">
    <property type="term" value="F:ATP binding"/>
    <property type="evidence" value="ECO:0007669"/>
    <property type="project" value="UniProtKB-KW"/>
</dbReference>
<dbReference type="EC" id="2.7.13.3" evidence="3"/>
<dbReference type="InterPro" id="IPR036890">
    <property type="entry name" value="HATPase_C_sf"/>
</dbReference>
<reference evidence="16 17" key="1">
    <citation type="journal article" date="2010" name="PLoS ONE">
        <title>The glycobiome of the rumen bacterium Butyrivibrio proteoclasticus B316(T) highlights adaptation to a polysaccharide-rich environment.</title>
        <authorList>
            <person name="Kelly W.J."/>
            <person name="Leahy S.C."/>
            <person name="Altermann E."/>
            <person name="Yeoman C.J."/>
            <person name="Dunne J.C."/>
            <person name="Kong Z."/>
            <person name="Pacheco D.M."/>
            <person name="Li D."/>
            <person name="Noel S.J."/>
            <person name="Moon C.D."/>
            <person name="Cookson A.L."/>
            <person name="Attwood G.T."/>
        </authorList>
    </citation>
    <scope>NUCLEOTIDE SEQUENCE [LARGE SCALE GENOMIC DNA]</scope>
    <source>
        <strain evidence="17">ATCC 51982 / DSM 14932 / B316</strain>
    </source>
</reference>
<dbReference type="GO" id="GO:0000155">
    <property type="term" value="F:phosphorelay sensor kinase activity"/>
    <property type="evidence" value="ECO:0007669"/>
    <property type="project" value="InterPro"/>
</dbReference>
<dbReference type="STRING" id="515622.bpr_I1545"/>
<keyword evidence="4" id="KW-1003">Cell membrane</keyword>
<gene>
    <name evidence="16" type="ordered locus">bpr_I1545</name>
</gene>
<feature type="domain" description="Histidine kinase" evidence="15">
    <location>
        <begin position="613"/>
        <end position="815"/>
    </location>
</feature>
<keyword evidence="7 14" id="KW-0812">Transmembrane</keyword>
<feature type="transmembrane region" description="Helical" evidence="14">
    <location>
        <begin position="446"/>
        <end position="467"/>
    </location>
</feature>
<evidence type="ECO:0000313" key="17">
    <source>
        <dbReference type="Proteomes" id="UP000001299"/>
    </source>
</evidence>
<keyword evidence="10" id="KW-0067">ATP-binding</keyword>
<dbReference type="SUPFAM" id="SSF55874">
    <property type="entry name" value="ATPase domain of HSP90 chaperone/DNA topoisomerase II/histidine kinase"/>
    <property type="match status" value="1"/>
</dbReference>
<proteinExistence type="predicted"/>
<name>E0RV12_BUTPB</name>
<feature type="transmembrane region" description="Helical" evidence="14">
    <location>
        <begin position="362"/>
        <end position="381"/>
    </location>
</feature>
<dbReference type="HOGENOM" id="CLU_000445_73_0_9"/>
<keyword evidence="6 16" id="KW-0808">Transferase</keyword>
<dbReference type="InterPro" id="IPR050398">
    <property type="entry name" value="HssS/ArlS-like"/>
</dbReference>
<evidence type="ECO:0000256" key="6">
    <source>
        <dbReference type="ARBA" id="ARBA00022679"/>
    </source>
</evidence>
<evidence type="ECO:0000256" key="2">
    <source>
        <dbReference type="ARBA" id="ARBA00004651"/>
    </source>
</evidence>
<dbReference type="Pfam" id="PF00512">
    <property type="entry name" value="HisKA"/>
    <property type="match status" value="1"/>
</dbReference>
<dbReference type="Gene3D" id="3.30.565.10">
    <property type="entry name" value="Histidine kinase-like ATPase, C-terminal domain"/>
    <property type="match status" value="1"/>
</dbReference>
<organism evidence="16 17">
    <name type="scientific">Butyrivibrio proteoclasticus (strain ATCC 51982 / DSM 14932 / B316)</name>
    <name type="common">Clostridium proteoclasticum</name>
    <dbReference type="NCBI Taxonomy" id="515622"/>
    <lineage>
        <taxon>Bacteria</taxon>
        <taxon>Bacillati</taxon>
        <taxon>Bacillota</taxon>
        <taxon>Clostridia</taxon>
        <taxon>Lachnospirales</taxon>
        <taxon>Lachnospiraceae</taxon>
        <taxon>Butyrivibrio</taxon>
    </lineage>
</organism>
<feature type="transmembrane region" description="Helical" evidence="14">
    <location>
        <begin position="412"/>
        <end position="434"/>
    </location>
</feature>
<dbReference type="GO" id="GO:0005886">
    <property type="term" value="C:plasma membrane"/>
    <property type="evidence" value="ECO:0007669"/>
    <property type="project" value="UniProtKB-SubCell"/>
</dbReference>
<evidence type="ECO:0000313" key="16">
    <source>
        <dbReference type="EMBL" id="ADL34282.1"/>
    </source>
</evidence>
<dbReference type="SUPFAM" id="SSF47384">
    <property type="entry name" value="Homodimeric domain of signal transducing histidine kinase"/>
    <property type="match status" value="1"/>
</dbReference>
<dbReference type="SMART" id="SM00387">
    <property type="entry name" value="HATPase_c"/>
    <property type="match status" value="1"/>
</dbReference>
<feature type="transmembrane region" description="Helical" evidence="14">
    <location>
        <begin position="512"/>
        <end position="545"/>
    </location>
</feature>
<keyword evidence="8" id="KW-0547">Nucleotide-binding</keyword>
<keyword evidence="13 14" id="KW-0472">Membrane</keyword>
<evidence type="ECO:0000256" key="8">
    <source>
        <dbReference type="ARBA" id="ARBA00022741"/>
    </source>
</evidence>
<dbReference type="PANTHER" id="PTHR45528:SF1">
    <property type="entry name" value="SENSOR HISTIDINE KINASE CPXA"/>
    <property type="match status" value="1"/>
</dbReference>
<evidence type="ECO:0000256" key="3">
    <source>
        <dbReference type="ARBA" id="ARBA00012438"/>
    </source>
</evidence>
<keyword evidence="17" id="KW-1185">Reference proteome</keyword>
<evidence type="ECO:0000256" key="7">
    <source>
        <dbReference type="ARBA" id="ARBA00022692"/>
    </source>
</evidence>
<keyword evidence="5" id="KW-0597">Phosphoprotein</keyword>
<dbReference type="Proteomes" id="UP000001299">
    <property type="component" value="Chromosome 1"/>
</dbReference>
<protein>
    <recommendedName>
        <fullName evidence="3">histidine kinase</fullName>
        <ecNumber evidence="3">2.7.13.3</ecNumber>
    </recommendedName>
</protein>
<dbReference type="EMBL" id="CP001810">
    <property type="protein sequence ID" value="ADL34282.1"/>
    <property type="molecule type" value="Genomic_DNA"/>
</dbReference>
<dbReference type="SMART" id="SM00388">
    <property type="entry name" value="HisKA"/>
    <property type="match status" value="1"/>
</dbReference>
<dbReference type="InterPro" id="IPR005467">
    <property type="entry name" value="His_kinase_dom"/>
</dbReference>
<comment type="subcellular location">
    <subcellularLocation>
        <location evidence="2">Cell membrane</location>
        <topology evidence="2">Multi-pass membrane protein</topology>
    </subcellularLocation>
</comment>
<evidence type="ECO:0000256" key="5">
    <source>
        <dbReference type="ARBA" id="ARBA00022553"/>
    </source>
</evidence>
<accession>E0RV12</accession>
<dbReference type="PROSITE" id="PS50109">
    <property type="entry name" value="HIS_KIN"/>
    <property type="match status" value="1"/>
</dbReference>
<evidence type="ECO:0000259" key="15">
    <source>
        <dbReference type="PROSITE" id="PS50109"/>
    </source>
</evidence>
<dbReference type="Gene3D" id="1.10.287.130">
    <property type="match status" value="1"/>
</dbReference>
<evidence type="ECO:0000256" key="1">
    <source>
        <dbReference type="ARBA" id="ARBA00000085"/>
    </source>
</evidence>
<dbReference type="AlphaFoldDB" id="E0RV12"/>
<evidence type="ECO:0000256" key="4">
    <source>
        <dbReference type="ARBA" id="ARBA00022475"/>
    </source>
</evidence>
<dbReference type="PANTHER" id="PTHR45528">
    <property type="entry name" value="SENSOR HISTIDINE KINASE CPXA"/>
    <property type="match status" value="1"/>
</dbReference>
<dbReference type="Pfam" id="PF02518">
    <property type="entry name" value="HATPase_c"/>
    <property type="match status" value="1"/>
</dbReference>
<keyword evidence="12" id="KW-0902">Two-component regulatory system</keyword>
<dbReference type="InterPro" id="IPR003594">
    <property type="entry name" value="HATPase_dom"/>
</dbReference>
<dbReference type="FunFam" id="1.10.287.130:FF:000008">
    <property type="entry name" value="Two-component sensor histidine kinase"/>
    <property type="match status" value="1"/>
</dbReference>
<evidence type="ECO:0000256" key="13">
    <source>
        <dbReference type="ARBA" id="ARBA00023136"/>
    </source>
</evidence>
<keyword evidence="9 16" id="KW-0418">Kinase</keyword>
<dbReference type="RefSeq" id="WP_013280936.1">
    <property type="nucleotide sequence ID" value="NC_014387.1"/>
</dbReference>
<dbReference type="eggNOG" id="COG2205">
    <property type="taxonomic scope" value="Bacteria"/>
</dbReference>
<evidence type="ECO:0000256" key="12">
    <source>
        <dbReference type="ARBA" id="ARBA00023012"/>
    </source>
</evidence>
<evidence type="ECO:0000256" key="14">
    <source>
        <dbReference type="SAM" id="Phobius"/>
    </source>
</evidence>
<keyword evidence="11 14" id="KW-1133">Transmembrane helix</keyword>
<comment type="catalytic activity">
    <reaction evidence="1">
        <text>ATP + protein L-histidine = ADP + protein N-phospho-L-histidine.</text>
        <dbReference type="EC" id="2.7.13.3"/>
    </reaction>
</comment>
<dbReference type="CDD" id="cd00082">
    <property type="entry name" value="HisKA"/>
    <property type="match status" value="1"/>
</dbReference>
<evidence type="ECO:0000256" key="11">
    <source>
        <dbReference type="ARBA" id="ARBA00022989"/>
    </source>
</evidence>